<dbReference type="GO" id="GO:0003697">
    <property type="term" value="F:single-stranded DNA binding"/>
    <property type="evidence" value="ECO:0007669"/>
    <property type="project" value="TreeGrafter"/>
</dbReference>
<dbReference type="GO" id="GO:0000724">
    <property type="term" value="P:double-strand break repair via homologous recombination"/>
    <property type="evidence" value="ECO:0007669"/>
    <property type="project" value="TreeGrafter"/>
</dbReference>
<dbReference type="InterPro" id="IPR011335">
    <property type="entry name" value="Restrct_endonuc-II-like"/>
</dbReference>
<evidence type="ECO:0000256" key="4">
    <source>
        <dbReference type="ARBA" id="ARBA00022801"/>
    </source>
</evidence>
<dbReference type="Pfam" id="PF02732">
    <property type="entry name" value="ERCC4"/>
    <property type="match status" value="1"/>
</dbReference>
<dbReference type="Pfam" id="PF14520">
    <property type="entry name" value="HHH_5"/>
    <property type="match status" value="1"/>
</dbReference>
<dbReference type="GO" id="GO:1901255">
    <property type="term" value="P:nucleotide-excision repair involved in interstrand cross-link repair"/>
    <property type="evidence" value="ECO:0007669"/>
    <property type="project" value="TreeGrafter"/>
</dbReference>
<keyword evidence="2" id="KW-0255">Endonuclease</keyword>
<comment type="caution">
    <text evidence="9">The sequence shown here is derived from an EMBL/GenBank/DDBJ whole genome shotgun (WGS) entry which is preliminary data.</text>
</comment>
<dbReference type="InterPro" id="IPR010994">
    <property type="entry name" value="RuvA_2-like"/>
</dbReference>
<dbReference type="AlphaFoldDB" id="A0A8I1EED7"/>
<evidence type="ECO:0000256" key="6">
    <source>
        <dbReference type="ARBA" id="ARBA00023204"/>
    </source>
</evidence>
<proteinExistence type="predicted"/>
<dbReference type="GO" id="GO:0000014">
    <property type="term" value="F:single-stranded DNA endodeoxyribonuclease activity"/>
    <property type="evidence" value="ECO:0007669"/>
    <property type="project" value="TreeGrafter"/>
</dbReference>
<evidence type="ECO:0000256" key="3">
    <source>
        <dbReference type="ARBA" id="ARBA00022763"/>
    </source>
</evidence>
<dbReference type="Proteomes" id="UP000637061">
    <property type="component" value="Unassembled WGS sequence"/>
</dbReference>
<dbReference type="PANTHER" id="PTHR10150:SF0">
    <property type="entry name" value="DNA REPAIR ENDONUCLEASE XPF"/>
    <property type="match status" value="1"/>
</dbReference>
<dbReference type="EMBL" id="JAEHTE010000015">
    <property type="protein sequence ID" value="MBI6885089.1"/>
    <property type="molecule type" value="Genomic_DNA"/>
</dbReference>
<feature type="domain" description="Helix-hairpin-helix DNA-binding motif class 1" evidence="7">
    <location>
        <begin position="156"/>
        <end position="175"/>
    </location>
</feature>
<dbReference type="InterPro" id="IPR003583">
    <property type="entry name" value="Hlx-hairpin-Hlx_DNA-bd_motif"/>
</dbReference>
<keyword evidence="4" id="KW-0378">Hydrolase</keyword>
<accession>A0A8I1EED7</accession>
<evidence type="ECO:0000256" key="1">
    <source>
        <dbReference type="ARBA" id="ARBA00022722"/>
    </source>
</evidence>
<evidence type="ECO:0000256" key="5">
    <source>
        <dbReference type="ARBA" id="ARBA00023125"/>
    </source>
</evidence>
<evidence type="ECO:0000256" key="2">
    <source>
        <dbReference type="ARBA" id="ARBA00022759"/>
    </source>
</evidence>
<dbReference type="Gene3D" id="1.10.150.20">
    <property type="entry name" value="5' to 3' exonuclease, C-terminal subdomain"/>
    <property type="match status" value="1"/>
</dbReference>
<keyword evidence="1" id="KW-0540">Nuclease</keyword>
<dbReference type="InterPro" id="IPR006166">
    <property type="entry name" value="ERCC4_domain"/>
</dbReference>
<organism evidence="9 10">
    <name type="scientific">Pseudomonas putida</name>
    <name type="common">Arthrobacter siderocapsulatus</name>
    <dbReference type="NCBI Taxonomy" id="303"/>
    <lineage>
        <taxon>Bacteria</taxon>
        <taxon>Pseudomonadati</taxon>
        <taxon>Pseudomonadota</taxon>
        <taxon>Gammaproteobacteria</taxon>
        <taxon>Pseudomonadales</taxon>
        <taxon>Pseudomonadaceae</taxon>
        <taxon>Pseudomonas</taxon>
    </lineage>
</organism>
<sequence length="222" mass="23922">MMVKIYADMREAKSGVIKALSGMENIELSVGELPCGDYVLSPEVAVERKSANDFVLSVMSGRVFEQVGRMKMDFKRPIVMIEGDPLKTRSQIDPKAVAGAISSLIAIQEVSVIMVADAAETAVMLSTMARHLQEGLGYEINLHPKKPKPNPDAAQYVISSLPGVGPGNAKKLLDHFGSIIRVMTATTEEIMKVKGIGPKTAVRIHELIHFGEDASVQPAPVA</sequence>
<evidence type="ECO:0000313" key="9">
    <source>
        <dbReference type="EMBL" id="MBI6885089.1"/>
    </source>
</evidence>
<evidence type="ECO:0000313" key="10">
    <source>
        <dbReference type="Proteomes" id="UP000637061"/>
    </source>
</evidence>
<dbReference type="PANTHER" id="PTHR10150">
    <property type="entry name" value="DNA REPAIR ENDONUCLEASE XPF"/>
    <property type="match status" value="1"/>
</dbReference>
<dbReference type="SUPFAM" id="SSF52980">
    <property type="entry name" value="Restriction endonuclease-like"/>
    <property type="match status" value="1"/>
</dbReference>
<keyword evidence="6" id="KW-0234">DNA repair</keyword>
<keyword evidence="5 9" id="KW-0238">DNA-binding</keyword>
<dbReference type="SMART" id="SM00278">
    <property type="entry name" value="HhH1"/>
    <property type="match status" value="2"/>
</dbReference>
<reference evidence="9" key="1">
    <citation type="submission" date="2020-12" db="EMBL/GenBank/DDBJ databases">
        <title>Enhanced detection system for hospital associated transmission using whole genome sequencing surveillance.</title>
        <authorList>
            <person name="Harrison L.H."/>
            <person name="Van Tyne D."/>
            <person name="Marsh J.W."/>
            <person name="Griffith M.P."/>
            <person name="Snyder D.J."/>
            <person name="Cooper V.S."/>
            <person name="Mustapha M."/>
        </authorList>
    </citation>
    <scope>NUCLEOTIDE SEQUENCE</scope>
    <source>
        <strain evidence="9">PSB00042</strain>
    </source>
</reference>
<dbReference type="GO" id="GO:0003684">
    <property type="term" value="F:damaged DNA binding"/>
    <property type="evidence" value="ECO:0007669"/>
    <property type="project" value="TreeGrafter"/>
</dbReference>
<dbReference type="Gene3D" id="3.40.50.10130">
    <property type="match status" value="1"/>
</dbReference>
<name>A0A8I1EED7_PSEPU</name>
<dbReference type="CDD" id="cd20075">
    <property type="entry name" value="XPF_nuclease_XPF_arch"/>
    <property type="match status" value="1"/>
</dbReference>
<dbReference type="SUPFAM" id="SSF47781">
    <property type="entry name" value="RuvA domain 2-like"/>
    <property type="match status" value="1"/>
</dbReference>
<keyword evidence="3" id="KW-0227">DNA damage</keyword>
<gene>
    <name evidence="9" type="ORF">JEU22_14335</name>
</gene>
<protein>
    <submittedName>
        <fullName evidence="9">DNA-binding protein</fullName>
    </submittedName>
</protein>
<feature type="domain" description="Helix-hairpin-helix DNA-binding motif class 1" evidence="7">
    <location>
        <begin position="188"/>
        <end position="207"/>
    </location>
</feature>
<feature type="domain" description="ERCC4" evidence="8">
    <location>
        <begin position="4"/>
        <end position="85"/>
    </location>
</feature>
<dbReference type="SMART" id="SM00891">
    <property type="entry name" value="ERCC4"/>
    <property type="match status" value="1"/>
</dbReference>
<evidence type="ECO:0000259" key="7">
    <source>
        <dbReference type="SMART" id="SM00278"/>
    </source>
</evidence>
<evidence type="ECO:0000259" key="8">
    <source>
        <dbReference type="SMART" id="SM00891"/>
    </source>
</evidence>